<accession>A0A1Q9CI94</accession>
<dbReference type="Proteomes" id="UP000186817">
    <property type="component" value="Unassembled WGS sequence"/>
</dbReference>
<evidence type="ECO:0000313" key="4">
    <source>
        <dbReference type="Proteomes" id="UP000186817"/>
    </source>
</evidence>
<keyword evidence="2" id="KW-0732">Signal</keyword>
<evidence type="ECO:0000313" key="3">
    <source>
        <dbReference type="EMBL" id="OLP82659.1"/>
    </source>
</evidence>
<evidence type="ECO:0000256" key="1">
    <source>
        <dbReference type="SAM" id="MobiDB-lite"/>
    </source>
</evidence>
<sequence>MWLELWCLQVGAVAGAELLQASLAVLADAQGGRFWEPFAMAASSLTMTMWTVDERFRLWTRVSHRERERDLATVNFAGLEDLEALEADLTKIEAAFEGRAPLAFRRGGRPVPTGFARSSPTQDCEVELDIFLREDFLPWSSWSTMSQFGPKLGVVAPLAFRPSPSACRWTVGDCFGMGSPSLSLAFDQSIILMSLSVVPSILMCMLQFIFHSLGELSHLLSFLGVSLLAFKRGIAPAFFRRVDHPLHWLDRIRWITCCCSYTALVVISSSSNGPVYAYACLWPIVHTSLTSFSSFGLDHQGAQSALVQLPDARLDMSRVGAAAHCSDCSAKQCMFKDCRAPAGLPDVSGRKDWGFNQADTLSGKAEDRGGSSCSITCVFAVPIVAASNSSSTPLAWAIQSGLPPQEDQSVLTGATRFSWWVGAREAYQVAMDEVISLQVPRRFRHCTGQEPLLGSAHWVSKCSSRGFVNCRGARLAGSCCCPVGFQIHGGVCKACGGFAEHVSTLHQLPYRMHHERQIVATAWRKRPRPEPEEVFASWLDSGGRLVHLRQAVADAFNLEFESVGLVEGTEPLPPEKDFHSLQHLGLTDTPQLTLIRCASEGTRRAKLADRLRVAPATVANFGDTYTQGWTCHGCEAQGPADVGLSPAKEPLQAEKDFPSAEEIFPLCREPILGLQTCGVDEFMVPAPGRPEPFLQRLYGVEWTGKVPFARVEQFAEIMIEVVNQVLARLSADALRDMSHSGRLPEPKDERRPLGGLWLATPSWRSTTQPPRRRQRPQQLRGLIRVFKLDVALQLVKLSGSLDPSDRAFRWFVQGVSPETVEPHSVAWMPWNDEESWTDYMNRVRQQDSMGVVAGSHQLGLRVRQGDPRLQSKPAVWLLDRVPSGWQPQDVLELLMELMFSDVELMEKTWSRVGTTWKFRATRTDAQSVVQGVIAAEDGDALEMTATKAAITKKSKGRAQPLRQERRVSYAATGQSVTDAGSSKTFGPALQSEADEDMLDTDRHHKKPKAHDAETEADEDAAMAAEPKPTSDSKWQNWLPPEGRRVSNTGKGDCLMLALARCRKIARFPNILG</sequence>
<feature type="chain" id="PRO_5013294177" evidence="2">
    <location>
        <begin position="16"/>
        <end position="1072"/>
    </location>
</feature>
<dbReference type="OrthoDB" id="405974at2759"/>
<gene>
    <name evidence="3" type="ORF">AK812_SmicGene36673</name>
</gene>
<dbReference type="AlphaFoldDB" id="A0A1Q9CI94"/>
<keyword evidence="4" id="KW-1185">Reference proteome</keyword>
<protein>
    <submittedName>
        <fullName evidence="3">Uncharacterized protein</fullName>
    </submittedName>
</protein>
<proteinExistence type="predicted"/>
<name>A0A1Q9CI94_SYMMI</name>
<comment type="caution">
    <text evidence="3">The sequence shown here is derived from an EMBL/GenBank/DDBJ whole genome shotgun (WGS) entry which is preliminary data.</text>
</comment>
<evidence type="ECO:0000256" key="2">
    <source>
        <dbReference type="SAM" id="SignalP"/>
    </source>
</evidence>
<dbReference type="EMBL" id="LSRX01001175">
    <property type="protein sequence ID" value="OLP82659.1"/>
    <property type="molecule type" value="Genomic_DNA"/>
</dbReference>
<feature type="signal peptide" evidence="2">
    <location>
        <begin position="1"/>
        <end position="15"/>
    </location>
</feature>
<feature type="region of interest" description="Disordered" evidence="1">
    <location>
        <begin position="950"/>
        <end position="1043"/>
    </location>
</feature>
<feature type="compositionally biased region" description="Polar residues" evidence="1">
    <location>
        <begin position="971"/>
        <end position="984"/>
    </location>
</feature>
<organism evidence="3 4">
    <name type="scientific">Symbiodinium microadriaticum</name>
    <name type="common">Dinoflagellate</name>
    <name type="synonym">Zooxanthella microadriatica</name>
    <dbReference type="NCBI Taxonomy" id="2951"/>
    <lineage>
        <taxon>Eukaryota</taxon>
        <taxon>Sar</taxon>
        <taxon>Alveolata</taxon>
        <taxon>Dinophyceae</taxon>
        <taxon>Suessiales</taxon>
        <taxon>Symbiodiniaceae</taxon>
        <taxon>Symbiodinium</taxon>
    </lineage>
</organism>
<reference evidence="3 4" key="1">
    <citation type="submission" date="2016-02" db="EMBL/GenBank/DDBJ databases">
        <title>Genome analysis of coral dinoflagellate symbionts highlights evolutionary adaptations to a symbiotic lifestyle.</title>
        <authorList>
            <person name="Aranda M."/>
            <person name="Li Y."/>
            <person name="Liew Y.J."/>
            <person name="Baumgarten S."/>
            <person name="Simakov O."/>
            <person name="Wilson M."/>
            <person name="Piel J."/>
            <person name="Ashoor H."/>
            <person name="Bougouffa S."/>
            <person name="Bajic V.B."/>
            <person name="Ryu T."/>
            <person name="Ravasi T."/>
            <person name="Bayer T."/>
            <person name="Micklem G."/>
            <person name="Kim H."/>
            <person name="Bhak J."/>
            <person name="Lajeunesse T.C."/>
            <person name="Voolstra C.R."/>
        </authorList>
    </citation>
    <scope>NUCLEOTIDE SEQUENCE [LARGE SCALE GENOMIC DNA]</scope>
    <source>
        <strain evidence="3 4">CCMP2467</strain>
    </source>
</reference>